<evidence type="ECO:0000313" key="6">
    <source>
        <dbReference type="Proteomes" id="UP001165289"/>
    </source>
</evidence>
<dbReference type="GO" id="GO:0005634">
    <property type="term" value="C:nucleus"/>
    <property type="evidence" value="ECO:0007669"/>
    <property type="project" value="UniProtKB-SubCell"/>
</dbReference>
<sequence length="216" mass="25876">MQFESKGKEEFVDLKAELLVEGSLERWKYEREMEWQEVRKKEEQSRLNDGPAPPSKCLYEQLKERQEQREAEREQKRSLKNYLYTGPNDEEIELIQCISSNEAEQRMLIEREERLKLEEFRKNMEIMRREENERIEHEDSFTAESNVSSTSSQKKSLMSSVVVRPKRKTKKKIVEEKKTRKHQKQPDPHVTPPAKRPALVSYSSDSETERDRMKQK</sequence>
<feature type="compositionally biased region" description="Basic and acidic residues" evidence="3">
    <location>
        <begin position="207"/>
        <end position="216"/>
    </location>
</feature>
<feature type="compositionally biased region" description="Basic and acidic residues" evidence="3">
    <location>
        <begin position="61"/>
        <end position="77"/>
    </location>
</feature>
<dbReference type="Pfam" id="PF10187">
    <property type="entry name" value="FAM192A_Fyv6_N"/>
    <property type="match status" value="1"/>
</dbReference>
<dbReference type="InterPro" id="IPR019331">
    <property type="entry name" value="FAM192A/Fyv6_N"/>
</dbReference>
<keyword evidence="2" id="KW-0539">Nucleus</keyword>
<evidence type="ECO:0000256" key="1">
    <source>
        <dbReference type="ARBA" id="ARBA00004123"/>
    </source>
</evidence>
<feature type="compositionally biased region" description="Basic and acidic residues" evidence="3">
    <location>
        <begin position="129"/>
        <end position="140"/>
    </location>
</feature>
<evidence type="ECO:0000259" key="4">
    <source>
        <dbReference type="Pfam" id="PF10187"/>
    </source>
</evidence>
<organism evidence="5 6">
    <name type="scientific">Oopsacas minuta</name>
    <dbReference type="NCBI Taxonomy" id="111878"/>
    <lineage>
        <taxon>Eukaryota</taxon>
        <taxon>Metazoa</taxon>
        <taxon>Porifera</taxon>
        <taxon>Hexactinellida</taxon>
        <taxon>Hexasterophora</taxon>
        <taxon>Lyssacinosida</taxon>
        <taxon>Leucopsacidae</taxon>
        <taxon>Oopsacas</taxon>
    </lineage>
</organism>
<dbReference type="InterPro" id="IPR039845">
    <property type="entry name" value="FAM192A"/>
</dbReference>
<evidence type="ECO:0000256" key="2">
    <source>
        <dbReference type="ARBA" id="ARBA00023242"/>
    </source>
</evidence>
<name>A0AAV7K1I2_9METZ</name>
<evidence type="ECO:0000256" key="3">
    <source>
        <dbReference type="SAM" id="MobiDB-lite"/>
    </source>
</evidence>
<keyword evidence="6" id="KW-1185">Reference proteome</keyword>
<proteinExistence type="predicted"/>
<reference evidence="5 6" key="1">
    <citation type="journal article" date="2023" name="BMC Biol.">
        <title>The compact genome of the sponge Oopsacas minuta (Hexactinellida) is lacking key metazoan core genes.</title>
        <authorList>
            <person name="Santini S."/>
            <person name="Schenkelaars Q."/>
            <person name="Jourda C."/>
            <person name="Duchesne M."/>
            <person name="Belahbib H."/>
            <person name="Rocher C."/>
            <person name="Selva M."/>
            <person name="Riesgo A."/>
            <person name="Vervoort M."/>
            <person name="Leys S.P."/>
            <person name="Kodjabachian L."/>
            <person name="Le Bivic A."/>
            <person name="Borchiellini C."/>
            <person name="Claverie J.M."/>
            <person name="Renard E."/>
        </authorList>
    </citation>
    <scope>NUCLEOTIDE SEQUENCE [LARGE SCALE GENOMIC DNA]</scope>
    <source>
        <strain evidence="5">SPO-2</strain>
    </source>
</reference>
<feature type="region of interest" description="Disordered" evidence="3">
    <location>
        <begin position="40"/>
        <end position="79"/>
    </location>
</feature>
<accession>A0AAV7K1I2</accession>
<feature type="region of interest" description="Disordered" evidence="3">
    <location>
        <begin position="129"/>
        <end position="216"/>
    </location>
</feature>
<feature type="domain" description="FAM192A/Fyv6 N-terminal" evidence="4">
    <location>
        <begin position="21"/>
        <end position="121"/>
    </location>
</feature>
<dbReference type="EMBL" id="JAKMXF010000210">
    <property type="protein sequence ID" value="KAI6655017.1"/>
    <property type="molecule type" value="Genomic_DNA"/>
</dbReference>
<dbReference type="AlphaFoldDB" id="A0AAV7K1I2"/>
<protein>
    <recommendedName>
        <fullName evidence="4">FAM192A/Fyv6 N-terminal domain-containing protein</fullName>
    </recommendedName>
</protein>
<dbReference type="PANTHER" id="PTHR13495:SF0">
    <property type="entry name" value="PSME3-INTERACTING PROTEIN"/>
    <property type="match status" value="1"/>
</dbReference>
<feature type="compositionally biased region" description="Low complexity" evidence="3">
    <location>
        <begin position="145"/>
        <end position="163"/>
    </location>
</feature>
<comment type="caution">
    <text evidence="5">The sequence shown here is derived from an EMBL/GenBank/DDBJ whole genome shotgun (WGS) entry which is preliminary data.</text>
</comment>
<evidence type="ECO:0000313" key="5">
    <source>
        <dbReference type="EMBL" id="KAI6655017.1"/>
    </source>
</evidence>
<comment type="subcellular location">
    <subcellularLocation>
        <location evidence="1">Nucleus</location>
    </subcellularLocation>
</comment>
<gene>
    <name evidence="5" type="ORF">LOD99_2306</name>
</gene>
<dbReference type="Proteomes" id="UP001165289">
    <property type="component" value="Unassembled WGS sequence"/>
</dbReference>
<dbReference type="PANTHER" id="PTHR13495">
    <property type="entry name" value="NEFA-INTERACTING NUCLEAR PROTEIN NIP30"/>
    <property type="match status" value="1"/>
</dbReference>